<dbReference type="GO" id="GO:0046872">
    <property type="term" value="F:metal ion binding"/>
    <property type="evidence" value="ECO:0007669"/>
    <property type="project" value="UniProtKB-KW"/>
</dbReference>
<keyword evidence="3" id="KW-0819">tRNA processing</keyword>
<keyword evidence="5" id="KW-0479">Metal-binding</keyword>
<dbReference type="Pfam" id="PF01743">
    <property type="entry name" value="PolyA_pol"/>
    <property type="match status" value="1"/>
</dbReference>
<dbReference type="InterPro" id="IPR002646">
    <property type="entry name" value="PolA_pol_head_dom"/>
</dbReference>
<evidence type="ECO:0000256" key="5">
    <source>
        <dbReference type="ARBA" id="ARBA00022723"/>
    </source>
</evidence>
<evidence type="ECO:0000313" key="11">
    <source>
        <dbReference type="EMBL" id="SLN34639.1"/>
    </source>
</evidence>
<evidence type="ECO:0000256" key="8">
    <source>
        <dbReference type="RuleBase" id="RU003953"/>
    </source>
</evidence>
<dbReference type="CDD" id="cd05398">
    <property type="entry name" value="NT_ClassII-CCAase"/>
    <property type="match status" value="1"/>
</dbReference>
<accession>A0A1Y5S8M9</accession>
<reference evidence="11 12" key="1">
    <citation type="submission" date="2017-03" db="EMBL/GenBank/DDBJ databases">
        <authorList>
            <person name="Afonso C.L."/>
            <person name="Miller P.J."/>
            <person name="Scott M.A."/>
            <person name="Spackman E."/>
            <person name="Goraichik I."/>
            <person name="Dimitrov K.M."/>
            <person name="Suarez D.L."/>
            <person name="Swayne D.E."/>
        </authorList>
    </citation>
    <scope>NUCLEOTIDE SEQUENCE [LARGE SCALE GENOMIC DNA]</scope>
    <source>
        <strain evidence="11 12">CECT 7691</strain>
    </source>
</reference>
<keyword evidence="8" id="KW-0694">RNA-binding</keyword>
<dbReference type="Pfam" id="PF12627">
    <property type="entry name" value="PolyA_pol_RNAbd"/>
    <property type="match status" value="1"/>
</dbReference>
<dbReference type="PANTHER" id="PTHR46173:SF1">
    <property type="entry name" value="CCA TRNA NUCLEOTIDYLTRANSFERASE 1, MITOCHONDRIAL"/>
    <property type="match status" value="1"/>
</dbReference>
<sequence length="414" mass="44156">MTATTRIDPPDWMGWPETAAVLSALGAGGAPVRFVGGCVRDALIGVTPEDVDIATPEPPETVMARLAAAAIRALPIGIEHGTITGVIGERRFEITTLRRDVEHFGRHARVAFVDDWQADAERRDFTINALFAEPDGTIHDLTGGLDDLKAGRVRFIGEAATRIAEDYLRVLRFFRFHARFARGAPDEAAIAACAEAAGALERLSAERVRGELFRLLALPDPLAGLGPMRDCGVLAAVLPEAGGLGRIEALLALPEESDSLVRLAALLADNNVERNMERARSAAKRLRLSNAGAARLCRLLAGEPRLAADMDDGAILRGLYRTDPETMRDRALLAWAASPREAGFAGLPERIASLPVPAFPLQGADLLAAGMSPGPAVGRVLARLESLWLEDDCRPDRAALLAHLTEMTGGNGTG</sequence>
<protein>
    <submittedName>
        <fullName evidence="11">CCA-adding enzyme</fullName>
        <ecNumber evidence="11">2.7.7.72</ecNumber>
    </submittedName>
</protein>
<dbReference type="GO" id="GO:0008033">
    <property type="term" value="P:tRNA processing"/>
    <property type="evidence" value="ECO:0007669"/>
    <property type="project" value="UniProtKB-KW"/>
</dbReference>
<gene>
    <name evidence="11" type="primary">cca</name>
    <name evidence="11" type="ORF">OCH7691_01354</name>
</gene>
<evidence type="ECO:0000259" key="10">
    <source>
        <dbReference type="Pfam" id="PF12627"/>
    </source>
</evidence>
<dbReference type="SUPFAM" id="SSF81301">
    <property type="entry name" value="Nucleotidyltransferase"/>
    <property type="match status" value="1"/>
</dbReference>
<comment type="similarity">
    <text evidence="8">Belongs to the tRNA nucleotidyltransferase/poly(A) polymerase family.</text>
</comment>
<evidence type="ECO:0000313" key="12">
    <source>
        <dbReference type="Proteomes" id="UP000193200"/>
    </source>
</evidence>
<keyword evidence="4 11" id="KW-0548">Nucleotidyltransferase</keyword>
<proteinExistence type="inferred from homology"/>
<evidence type="ECO:0000259" key="9">
    <source>
        <dbReference type="Pfam" id="PF01743"/>
    </source>
</evidence>
<dbReference type="Gene3D" id="3.30.460.10">
    <property type="entry name" value="Beta Polymerase, domain 2"/>
    <property type="match status" value="1"/>
</dbReference>
<keyword evidence="2 8" id="KW-0808">Transferase</keyword>
<name>A0A1Y5S8M9_9PROT</name>
<dbReference type="AlphaFoldDB" id="A0A1Y5S8M9"/>
<evidence type="ECO:0000256" key="4">
    <source>
        <dbReference type="ARBA" id="ARBA00022695"/>
    </source>
</evidence>
<evidence type="ECO:0000256" key="2">
    <source>
        <dbReference type="ARBA" id="ARBA00022679"/>
    </source>
</evidence>
<dbReference type="GO" id="GO:0000166">
    <property type="term" value="F:nucleotide binding"/>
    <property type="evidence" value="ECO:0007669"/>
    <property type="project" value="UniProtKB-KW"/>
</dbReference>
<keyword evidence="6" id="KW-0547">Nucleotide-binding</keyword>
<dbReference type="EC" id="2.7.7.72" evidence="11"/>
<evidence type="ECO:0000256" key="1">
    <source>
        <dbReference type="ARBA" id="ARBA00001946"/>
    </source>
</evidence>
<feature type="domain" description="Poly A polymerase head" evidence="9">
    <location>
        <begin position="33"/>
        <end position="154"/>
    </location>
</feature>
<dbReference type="InParanoid" id="A0A1Y5S8M9"/>
<evidence type="ECO:0000256" key="6">
    <source>
        <dbReference type="ARBA" id="ARBA00022741"/>
    </source>
</evidence>
<dbReference type="EMBL" id="FWFR01000001">
    <property type="protein sequence ID" value="SLN34639.1"/>
    <property type="molecule type" value="Genomic_DNA"/>
</dbReference>
<comment type="cofactor">
    <cofactor evidence="1">
        <name>Mg(2+)</name>
        <dbReference type="ChEBI" id="CHEBI:18420"/>
    </cofactor>
</comment>
<dbReference type="RefSeq" id="WP_085882577.1">
    <property type="nucleotide sequence ID" value="NZ_FWFR01000001.1"/>
</dbReference>
<keyword evidence="12" id="KW-1185">Reference proteome</keyword>
<organism evidence="11 12">
    <name type="scientific">Oceanibacterium hippocampi</name>
    <dbReference type="NCBI Taxonomy" id="745714"/>
    <lineage>
        <taxon>Bacteria</taxon>
        <taxon>Pseudomonadati</taxon>
        <taxon>Pseudomonadota</taxon>
        <taxon>Alphaproteobacteria</taxon>
        <taxon>Sneathiellales</taxon>
        <taxon>Sneathiellaceae</taxon>
        <taxon>Oceanibacterium</taxon>
    </lineage>
</organism>
<evidence type="ECO:0000256" key="3">
    <source>
        <dbReference type="ARBA" id="ARBA00022694"/>
    </source>
</evidence>
<dbReference type="FunCoup" id="A0A1Y5S8M9">
    <property type="interactions" value="231"/>
</dbReference>
<dbReference type="GO" id="GO:0000049">
    <property type="term" value="F:tRNA binding"/>
    <property type="evidence" value="ECO:0007669"/>
    <property type="project" value="TreeGrafter"/>
</dbReference>
<dbReference type="InterPro" id="IPR050264">
    <property type="entry name" value="Bact_CCA-adding_enz_type3_sf"/>
</dbReference>
<feature type="domain" description="tRNA nucleotidyltransferase/poly(A) polymerase RNA and SrmB- binding" evidence="10">
    <location>
        <begin position="187"/>
        <end position="241"/>
    </location>
</feature>
<dbReference type="Proteomes" id="UP000193200">
    <property type="component" value="Unassembled WGS sequence"/>
</dbReference>
<dbReference type="Gene3D" id="1.10.3090.10">
    <property type="entry name" value="cca-adding enzyme, domain 2"/>
    <property type="match status" value="1"/>
</dbReference>
<dbReference type="PANTHER" id="PTHR46173">
    <property type="entry name" value="CCA TRNA NUCLEOTIDYLTRANSFERASE 1, MITOCHONDRIAL"/>
    <property type="match status" value="1"/>
</dbReference>
<evidence type="ECO:0000256" key="7">
    <source>
        <dbReference type="ARBA" id="ARBA00022842"/>
    </source>
</evidence>
<dbReference type="InterPro" id="IPR043519">
    <property type="entry name" value="NT_sf"/>
</dbReference>
<dbReference type="OrthoDB" id="9805698at2"/>
<dbReference type="InterPro" id="IPR032828">
    <property type="entry name" value="PolyA_RNA-bd"/>
</dbReference>
<dbReference type="GO" id="GO:0004810">
    <property type="term" value="F:CCA tRNA nucleotidyltransferase activity"/>
    <property type="evidence" value="ECO:0007669"/>
    <property type="project" value="UniProtKB-EC"/>
</dbReference>
<dbReference type="SUPFAM" id="SSF81891">
    <property type="entry name" value="Poly A polymerase C-terminal region-like"/>
    <property type="match status" value="1"/>
</dbReference>
<keyword evidence="7" id="KW-0460">Magnesium</keyword>